<dbReference type="InterPro" id="IPR029063">
    <property type="entry name" value="SAM-dependent_MTases_sf"/>
</dbReference>
<organism evidence="1 2">
    <name type="scientific">Symbiodinium pilosum</name>
    <name type="common">Dinoflagellate</name>
    <dbReference type="NCBI Taxonomy" id="2952"/>
    <lineage>
        <taxon>Eukaryota</taxon>
        <taxon>Sar</taxon>
        <taxon>Alveolata</taxon>
        <taxon>Dinophyceae</taxon>
        <taxon>Suessiales</taxon>
        <taxon>Symbiodiniaceae</taxon>
        <taxon>Symbiodinium</taxon>
    </lineage>
</organism>
<evidence type="ECO:0000313" key="1">
    <source>
        <dbReference type="EMBL" id="CAE7271053.1"/>
    </source>
</evidence>
<evidence type="ECO:0000313" key="2">
    <source>
        <dbReference type="Proteomes" id="UP000649617"/>
    </source>
</evidence>
<sequence length="417" mass="46472">MFAWKDSWLAKGRTAFSMCSGVGTAEAARAVLAKTVGSDPVHEHPFEMDMRTEINPACHQILLDNHAWCNEACGRSDPLPHMFGDTLDLTSARFAASHCYAQKRRRVLGAAMMPVTKCKSHKSLLGCPLPDAHFGCSGLPCTDMSAAGLRQKKEGPTNAVYMSHGRFVEARRELDMDMAQDVHPQYDLYQLFLDPSDTGHGGAARPRTYVIASRIGKTSCKQDPFDLLEAVRRVTRRTQTVPGDYCLADTFEVNLEAMHVANQRNLEWSPGGENEELDLRSLLLKREQDALNYYEDMYLARFQRPAAMDRNLMVYLGDNPWSRPCWSACSGAIPTLRVGSRSGKMWIPALRRWLVSREKLAAMGWPITRQAAQAMMCPEVPVRDIMRSAQLAGAAMHFNTVALAQMLALSCFGPLDL</sequence>
<reference evidence="1" key="1">
    <citation type="submission" date="2021-02" db="EMBL/GenBank/DDBJ databases">
        <authorList>
            <person name="Dougan E. K."/>
            <person name="Rhodes N."/>
            <person name="Thang M."/>
            <person name="Chan C."/>
        </authorList>
    </citation>
    <scope>NUCLEOTIDE SEQUENCE</scope>
</reference>
<dbReference type="OrthoDB" id="407296at2759"/>
<comment type="caution">
    <text evidence="1">The sequence shown here is derived from an EMBL/GenBank/DDBJ whole genome shotgun (WGS) entry which is preliminary data.</text>
</comment>
<protein>
    <submittedName>
        <fullName evidence="1">Uncharacterized protein</fullName>
    </submittedName>
</protein>
<name>A0A812MRT0_SYMPI</name>
<dbReference type="Proteomes" id="UP000649617">
    <property type="component" value="Unassembled WGS sequence"/>
</dbReference>
<dbReference type="AlphaFoldDB" id="A0A812MRT0"/>
<proteinExistence type="predicted"/>
<dbReference type="EMBL" id="CAJNIZ010008746">
    <property type="protein sequence ID" value="CAE7271053.1"/>
    <property type="molecule type" value="Genomic_DNA"/>
</dbReference>
<keyword evidence="2" id="KW-1185">Reference proteome</keyword>
<dbReference type="Gene3D" id="3.40.50.150">
    <property type="entry name" value="Vaccinia Virus protein VP39"/>
    <property type="match status" value="1"/>
</dbReference>
<dbReference type="SUPFAM" id="SSF53335">
    <property type="entry name" value="S-adenosyl-L-methionine-dependent methyltransferases"/>
    <property type="match status" value="1"/>
</dbReference>
<accession>A0A812MRT0</accession>
<gene>
    <name evidence="1" type="ORF">SPIL2461_LOCUS5959</name>
</gene>